<evidence type="ECO:0000313" key="4">
    <source>
        <dbReference type="EMBL" id="MDF3293021.1"/>
    </source>
</evidence>
<comment type="subcellular location">
    <subcellularLocation>
        <location evidence="2">Gas vesicle</location>
    </subcellularLocation>
</comment>
<dbReference type="Pfam" id="PF06386">
    <property type="entry name" value="GvpL_GvpF"/>
    <property type="match status" value="1"/>
</dbReference>
<name>A0ABT5ZTG8_9ACTN</name>
<reference evidence="4 5" key="1">
    <citation type="submission" date="2023-03" db="EMBL/GenBank/DDBJ databases">
        <title>Draft genome sequence of Streptomyces sp. RB6PN23 isolated from peat swamp forest in Thailand.</title>
        <authorList>
            <person name="Klaysubun C."/>
            <person name="Duangmal K."/>
        </authorList>
    </citation>
    <scope>NUCLEOTIDE SEQUENCE [LARGE SCALE GENOMIC DNA]</scope>
    <source>
        <strain evidence="4 5">RB6PN23</strain>
    </source>
</reference>
<keyword evidence="1" id="KW-0304">Gas vesicle</keyword>
<evidence type="ECO:0000256" key="2">
    <source>
        <dbReference type="ARBA" id="ARBA00035108"/>
    </source>
</evidence>
<accession>A0ABT5ZTG8</accession>
<dbReference type="EMBL" id="JARJBC010000022">
    <property type="protein sequence ID" value="MDF3293021.1"/>
    <property type="molecule type" value="Genomic_DNA"/>
</dbReference>
<dbReference type="RefSeq" id="WP_276095995.1">
    <property type="nucleotide sequence ID" value="NZ_JARJBC010000022.1"/>
</dbReference>
<dbReference type="Proteomes" id="UP001216579">
    <property type="component" value="Unassembled WGS sequence"/>
</dbReference>
<dbReference type="InterPro" id="IPR009430">
    <property type="entry name" value="GvpL/GvpF"/>
</dbReference>
<evidence type="ECO:0000313" key="5">
    <source>
        <dbReference type="Proteomes" id="UP001216579"/>
    </source>
</evidence>
<keyword evidence="5" id="KW-1185">Reference proteome</keyword>
<sequence>MTDDRAVWLYAVVPATHSPETAALTGVAGESVRVIRGDEDISAVAGSVPLSDFAEEPLRNHLEDLTWLENAARAHHEVIDAVGSTGDVVPLRFATIYNDEAAVRAVLKERDADFRSALERVAGRTEWGVKAYVDPEALPETPGEAGAAQDNPGTAYLLRRKAQRQGRQDAQRHALERAEEIRATLNEVASRCVRHPPQDARLAGYQGWMILNDSYLVEDPRAQEFADLVHSCEARFPEVRLELSGPWPAYSFTGDEEGGEQ</sequence>
<protein>
    <submittedName>
        <fullName evidence="4">GvpL/GvpF family gas vesicle protein</fullName>
    </submittedName>
</protein>
<evidence type="ECO:0000256" key="3">
    <source>
        <dbReference type="ARBA" id="ARBA00035643"/>
    </source>
</evidence>
<proteinExistence type="inferred from homology"/>
<organism evidence="4 5">
    <name type="scientific">Streptomyces silvisoli</name>
    <dbReference type="NCBI Taxonomy" id="3034235"/>
    <lineage>
        <taxon>Bacteria</taxon>
        <taxon>Bacillati</taxon>
        <taxon>Actinomycetota</taxon>
        <taxon>Actinomycetes</taxon>
        <taxon>Kitasatosporales</taxon>
        <taxon>Streptomycetaceae</taxon>
        <taxon>Streptomyces</taxon>
    </lineage>
</organism>
<dbReference type="PANTHER" id="PTHR36852">
    <property type="entry name" value="PROTEIN GVPL 2"/>
    <property type="match status" value="1"/>
</dbReference>
<comment type="caution">
    <text evidence="4">The sequence shown here is derived from an EMBL/GenBank/DDBJ whole genome shotgun (WGS) entry which is preliminary data.</text>
</comment>
<evidence type="ECO:0000256" key="1">
    <source>
        <dbReference type="ARBA" id="ARBA00022987"/>
    </source>
</evidence>
<gene>
    <name evidence="4" type="ORF">P3G67_28160</name>
</gene>
<comment type="similarity">
    <text evidence="3">Belongs to the gas vesicle GvpF/GvpL family.</text>
</comment>
<dbReference type="PANTHER" id="PTHR36852:SF1">
    <property type="entry name" value="PROTEIN GVPL 2"/>
    <property type="match status" value="1"/>
</dbReference>